<sequence length="35" mass="3909">MSLQDSAISPAASHFPESHRRAENHRDDELRGHGP</sequence>
<feature type="region of interest" description="Disordered" evidence="1">
    <location>
        <begin position="1"/>
        <end position="35"/>
    </location>
</feature>
<dbReference type="Proteomes" id="UP000032702">
    <property type="component" value="Unassembled WGS sequence"/>
</dbReference>
<proteinExistence type="predicted"/>
<evidence type="ECO:0000313" key="2">
    <source>
        <dbReference type="EMBL" id="EAU69904.1"/>
    </source>
</evidence>
<comment type="caution">
    <text evidence="2">The sequence shown here is derived from an EMBL/GenBank/DDBJ whole genome shotgun (WGS) entry which is preliminary data.</text>
</comment>
<organism evidence="2 3">
    <name type="scientific">Stigmatella aurantiaca (strain DW4/3-1)</name>
    <dbReference type="NCBI Taxonomy" id="378806"/>
    <lineage>
        <taxon>Bacteria</taxon>
        <taxon>Pseudomonadati</taxon>
        <taxon>Myxococcota</taxon>
        <taxon>Myxococcia</taxon>
        <taxon>Myxococcales</taxon>
        <taxon>Cystobacterineae</taxon>
        <taxon>Archangiaceae</taxon>
        <taxon>Stigmatella</taxon>
    </lineage>
</organism>
<dbReference type="EMBL" id="AAMD01000002">
    <property type="protein sequence ID" value="EAU69904.1"/>
    <property type="molecule type" value="Genomic_DNA"/>
</dbReference>
<protein>
    <submittedName>
        <fullName evidence="2">Uncharacterized protein</fullName>
    </submittedName>
</protein>
<reference evidence="2 3" key="1">
    <citation type="submission" date="2006-04" db="EMBL/GenBank/DDBJ databases">
        <authorList>
            <person name="Nierman W.C."/>
        </authorList>
    </citation>
    <scope>NUCLEOTIDE SEQUENCE [LARGE SCALE GENOMIC DNA]</scope>
    <source>
        <strain evidence="2 3">DW4/3-1</strain>
    </source>
</reference>
<evidence type="ECO:0000313" key="3">
    <source>
        <dbReference type="Proteomes" id="UP000032702"/>
    </source>
</evidence>
<gene>
    <name evidence="2" type="ORF">STIAU_5634</name>
</gene>
<dbReference type="AlphaFoldDB" id="Q09DP1"/>
<feature type="compositionally biased region" description="Basic and acidic residues" evidence="1">
    <location>
        <begin position="16"/>
        <end position="35"/>
    </location>
</feature>
<evidence type="ECO:0000256" key="1">
    <source>
        <dbReference type="SAM" id="MobiDB-lite"/>
    </source>
</evidence>
<accession>Q09DP1</accession>
<name>Q09DP1_STIAD</name>